<comment type="similarity">
    <text evidence="2 6 7">Belongs to the GMC oxidoreductase family.</text>
</comment>
<evidence type="ECO:0000259" key="9">
    <source>
        <dbReference type="PROSITE" id="PS00623"/>
    </source>
</evidence>
<evidence type="ECO:0000256" key="1">
    <source>
        <dbReference type="ARBA" id="ARBA00001974"/>
    </source>
</evidence>
<dbReference type="PANTHER" id="PTHR11552:SF147">
    <property type="entry name" value="CHOLINE DEHYDROGENASE, MITOCHONDRIAL"/>
    <property type="match status" value="1"/>
</dbReference>
<dbReference type="PIRSF" id="PIRSF000137">
    <property type="entry name" value="Alcohol_oxidase"/>
    <property type="match status" value="1"/>
</dbReference>
<dbReference type="EC" id="1.2.1.8" evidence="6"/>
<feature type="binding site" evidence="6">
    <location>
        <begin position="6"/>
        <end position="35"/>
    </location>
    <ligand>
        <name>FAD</name>
        <dbReference type="ChEBI" id="CHEBI:57692"/>
    </ligand>
</feature>
<dbReference type="NCBIfam" id="TIGR01810">
    <property type="entry name" value="betA"/>
    <property type="match status" value="1"/>
</dbReference>
<dbReference type="RefSeq" id="WP_306978047.1">
    <property type="nucleotide sequence ID" value="NZ_JAUSTQ010000015.1"/>
</dbReference>
<comment type="cofactor">
    <cofactor evidence="1 6">
        <name>FAD</name>
        <dbReference type="ChEBI" id="CHEBI:57692"/>
    </cofactor>
</comment>
<keyword evidence="3 6" id="KW-0285">Flavoprotein</keyword>
<dbReference type="InterPro" id="IPR036188">
    <property type="entry name" value="FAD/NAD-bd_sf"/>
</dbReference>
<evidence type="ECO:0000256" key="4">
    <source>
        <dbReference type="ARBA" id="ARBA00022827"/>
    </source>
</evidence>
<evidence type="ECO:0000256" key="5">
    <source>
        <dbReference type="ARBA" id="ARBA00023002"/>
    </source>
</evidence>
<dbReference type="Pfam" id="PF05199">
    <property type="entry name" value="GMC_oxred_C"/>
    <property type="match status" value="1"/>
</dbReference>
<gene>
    <name evidence="6" type="primary">betA</name>
    <name evidence="11" type="ORF">J2S77_002649</name>
</gene>
<comment type="catalytic activity">
    <reaction evidence="6 8">
        <text>choline + A = betaine aldehyde + AH2</text>
        <dbReference type="Rhea" id="RHEA:17433"/>
        <dbReference type="ChEBI" id="CHEBI:13193"/>
        <dbReference type="ChEBI" id="CHEBI:15354"/>
        <dbReference type="ChEBI" id="CHEBI:15710"/>
        <dbReference type="ChEBI" id="CHEBI:17499"/>
        <dbReference type="EC" id="1.1.99.1"/>
    </reaction>
</comment>
<feature type="domain" description="Glucose-methanol-choline oxidoreductase N-terminal" evidence="10">
    <location>
        <begin position="258"/>
        <end position="272"/>
    </location>
</feature>
<keyword evidence="5 6" id="KW-0560">Oxidoreductase</keyword>
<keyword evidence="4 6" id="KW-0274">FAD</keyword>
<dbReference type="PROSITE" id="PS00623">
    <property type="entry name" value="GMC_OXRED_1"/>
    <property type="match status" value="1"/>
</dbReference>
<evidence type="ECO:0000256" key="2">
    <source>
        <dbReference type="ARBA" id="ARBA00010790"/>
    </source>
</evidence>
<dbReference type="InterPro" id="IPR007867">
    <property type="entry name" value="GMC_OxRtase_C"/>
</dbReference>
<keyword evidence="12" id="KW-1185">Reference proteome</keyword>
<protein>
    <recommendedName>
        <fullName evidence="6">Oxygen-dependent choline dehydrogenase</fullName>
        <shortName evidence="6">CDH</shortName>
        <shortName evidence="6">CHD</shortName>
        <ecNumber evidence="6">1.1.99.1</ecNumber>
    </recommendedName>
    <alternativeName>
        <fullName evidence="6">Betaine aldehyde dehydrogenase</fullName>
        <shortName evidence="6">BADH</shortName>
        <ecNumber evidence="6">1.2.1.8</ecNumber>
    </alternativeName>
</protein>
<comment type="function">
    <text evidence="6">Involved in the biosynthesis of the osmoprotectant glycine betaine. Catalyzes the oxidation of choline to betaine aldehyde and betaine aldehyde to glycine betaine at the same rate.</text>
</comment>
<evidence type="ECO:0000256" key="7">
    <source>
        <dbReference type="RuleBase" id="RU003968"/>
    </source>
</evidence>
<dbReference type="InterPro" id="IPR011533">
    <property type="entry name" value="BetA"/>
</dbReference>
<evidence type="ECO:0000313" key="12">
    <source>
        <dbReference type="Proteomes" id="UP001224359"/>
    </source>
</evidence>
<comment type="pathway">
    <text evidence="6 8">Amine and polyamine biosynthesis; betaine biosynthesis via choline pathway; betaine aldehyde from choline (cytochrome c reductase route): step 1/1.</text>
</comment>
<accession>A0ABT9VI52</accession>
<comment type="catalytic activity">
    <reaction evidence="6">
        <text>betaine aldehyde + NAD(+) + H2O = glycine betaine + NADH + 2 H(+)</text>
        <dbReference type="Rhea" id="RHEA:15305"/>
        <dbReference type="ChEBI" id="CHEBI:15377"/>
        <dbReference type="ChEBI" id="CHEBI:15378"/>
        <dbReference type="ChEBI" id="CHEBI:15710"/>
        <dbReference type="ChEBI" id="CHEBI:17750"/>
        <dbReference type="ChEBI" id="CHEBI:57540"/>
        <dbReference type="ChEBI" id="CHEBI:57945"/>
        <dbReference type="EC" id="1.2.1.8"/>
    </reaction>
</comment>
<reference evidence="11 12" key="1">
    <citation type="submission" date="2023-07" db="EMBL/GenBank/DDBJ databases">
        <title>Genomic Encyclopedia of Type Strains, Phase IV (KMG-IV): sequencing the most valuable type-strain genomes for metagenomic binning, comparative biology and taxonomic classification.</title>
        <authorList>
            <person name="Goeker M."/>
        </authorList>
    </citation>
    <scope>NUCLEOTIDE SEQUENCE [LARGE SCALE GENOMIC DNA]</scope>
    <source>
        <strain evidence="11 12">DSM 16460</strain>
    </source>
</reference>
<dbReference type="Gene3D" id="3.30.410.40">
    <property type="match status" value="1"/>
</dbReference>
<keyword evidence="6" id="KW-0520">NAD</keyword>
<dbReference type="Pfam" id="PF00732">
    <property type="entry name" value="GMC_oxred_N"/>
    <property type="match status" value="1"/>
</dbReference>
<evidence type="ECO:0000259" key="10">
    <source>
        <dbReference type="PROSITE" id="PS00624"/>
    </source>
</evidence>
<dbReference type="GO" id="GO:0008812">
    <property type="term" value="F:choline dehydrogenase activity"/>
    <property type="evidence" value="ECO:0007669"/>
    <property type="project" value="UniProtKB-EC"/>
</dbReference>
<dbReference type="InterPro" id="IPR012132">
    <property type="entry name" value="GMC_OxRdtase"/>
</dbReference>
<dbReference type="SUPFAM" id="SSF51905">
    <property type="entry name" value="FAD/NAD(P)-binding domain"/>
    <property type="match status" value="1"/>
</dbReference>
<evidence type="ECO:0000256" key="3">
    <source>
        <dbReference type="ARBA" id="ARBA00022630"/>
    </source>
</evidence>
<name>A0ABT9VI52_9BACI</name>
<dbReference type="Gene3D" id="3.50.50.60">
    <property type="entry name" value="FAD/NAD(P)-binding domain"/>
    <property type="match status" value="1"/>
</dbReference>
<dbReference type="EMBL" id="JAUSTQ010000015">
    <property type="protein sequence ID" value="MDQ0160645.1"/>
    <property type="molecule type" value="Genomic_DNA"/>
</dbReference>
<feature type="active site" description="Proton acceptor" evidence="6">
    <location>
        <position position="472"/>
    </location>
</feature>
<dbReference type="InterPro" id="IPR000172">
    <property type="entry name" value="GMC_OxRdtase_N"/>
</dbReference>
<dbReference type="HAMAP" id="MF_00750">
    <property type="entry name" value="Choline_dehydrogen"/>
    <property type="match status" value="1"/>
</dbReference>
<evidence type="ECO:0000256" key="8">
    <source>
        <dbReference type="RuleBase" id="RU003969"/>
    </source>
</evidence>
<dbReference type="PROSITE" id="PS00624">
    <property type="entry name" value="GMC_OXRED_2"/>
    <property type="match status" value="1"/>
</dbReference>
<feature type="domain" description="Glucose-methanol-choline oxidoreductase N-terminal" evidence="9">
    <location>
        <begin position="84"/>
        <end position="107"/>
    </location>
</feature>
<organism evidence="11 12">
    <name type="scientific">Alkalibacillus salilacus</name>
    <dbReference type="NCBI Taxonomy" id="284582"/>
    <lineage>
        <taxon>Bacteria</taxon>
        <taxon>Bacillati</taxon>
        <taxon>Bacillota</taxon>
        <taxon>Bacilli</taxon>
        <taxon>Bacillales</taxon>
        <taxon>Bacillaceae</taxon>
        <taxon>Alkalibacillus</taxon>
    </lineage>
</organism>
<dbReference type="SUPFAM" id="SSF54373">
    <property type="entry name" value="FAD-linked reductases, C-terminal domain"/>
    <property type="match status" value="1"/>
</dbReference>
<evidence type="ECO:0000313" key="11">
    <source>
        <dbReference type="EMBL" id="MDQ0160645.1"/>
    </source>
</evidence>
<comment type="caution">
    <text evidence="11">The sequence shown here is derived from an EMBL/GenBank/DDBJ whole genome shotgun (WGS) entry which is preliminary data.</text>
</comment>
<dbReference type="PANTHER" id="PTHR11552">
    <property type="entry name" value="GLUCOSE-METHANOL-CHOLINE GMC OXIDOREDUCTASE"/>
    <property type="match status" value="1"/>
</dbReference>
<dbReference type="EC" id="1.1.99.1" evidence="6"/>
<sequence>MTERYDYVVVGAGSAGSIMANRLSEDDKNSVLVLEAGRSDYAWDLLIQMPAALPFPAGKSLYDWKYESDPEPYMGGRRISHARGKVLGGSSSINGMIYQRGNPMDYERWGSDEGMDEWDYAHCLPYFKRLENTVAADKDDPYRGHDGPFTLTRGPAKNPLFKAFFDSAVEAGYNRTPDVNGYRQEGFGPFDKHVSNGRRMSASRAYLRPAMKRKNLTVKTRSFVQHIDFSGRRAQGLTYKRNGKTHYVEAGEVILSGGAINTPQLLQLSGVGDAEHLRSVGVDPIVHLPGVGENLQDHLEAYIQYECPEPVSEQPNLNKAKMPWIGLQWIFGRKGPAATNHFEGGGFIRSNEEVDYPNLMYHFLPLAVRYDGQKAEADHGFQVHVGPMYSDARGSLKIRSKDPKQHPSMVYNYLSTEQDRREWIEAVRITRKIMSQPAMAKYNGGEISPGPDVQTDDEILDWVAKDAETALHPSCTAKMGPESDPMAVVDPKTMKVHGLDNLRVVDASAMPYVTNGNIHAPVLMLAEKAADLIRGKKPLEAENLPYYRHGVDPKDAGAVEA</sequence>
<dbReference type="Proteomes" id="UP001224359">
    <property type="component" value="Unassembled WGS sequence"/>
</dbReference>
<evidence type="ECO:0000256" key="6">
    <source>
        <dbReference type="HAMAP-Rule" id="MF_00750"/>
    </source>
</evidence>
<dbReference type="NCBIfam" id="NF002550">
    <property type="entry name" value="PRK02106.1"/>
    <property type="match status" value="1"/>
</dbReference>
<proteinExistence type="inferred from homology"/>